<dbReference type="AlphaFoldDB" id="A0A2Z6RHP3"/>
<keyword evidence="4" id="KW-1185">Reference proteome</keyword>
<dbReference type="EMBL" id="BLAL01000180">
    <property type="protein sequence ID" value="GES88644.1"/>
    <property type="molecule type" value="Genomic_DNA"/>
</dbReference>
<dbReference type="OrthoDB" id="2420879at2759"/>
<organism evidence="2 4">
    <name type="scientific">Rhizophagus clarus</name>
    <dbReference type="NCBI Taxonomy" id="94130"/>
    <lineage>
        <taxon>Eukaryota</taxon>
        <taxon>Fungi</taxon>
        <taxon>Fungi incertae sedis</taxon>
        <taxon>Mucoromycota</taxon>
        <taxon>Glomeromycotina</taxon>
        <taxon>Glomeromycetes</taxon>
        <taxon>Glomerales</taxon>
        <taxon>Glomeraceae</taxon>
        <taxon>Rhizophagus</taxon>
    </lineage>
</organism>
<dbReference type="GO" id="GO:0003676">
    <property type="term" value="F:nucleic acid binding"/>
    <property type="evidence" value="ECO:0007669"/>
    <property type="project" value="InterPro"/>
</dbReference>
<protein>
    <submittedName>
        <fullName evidence="3">Transposable element Tcb1 transposase isoform X2</fullName>
    </submittedName>
</protein>
<dbReference type="InterPro" id="IPR038717">
    <property type="entry name" value="Tc1-like_DDE_dom"/>
</dbReference>
<dbReference type="Pfam" id="PF13358">
    <property type="entry name" value="DDE_3"/>
    <property type="match status" value="1"/>
</dbReference>
<dbReference type="Gene3D" id="3.30.420.10">
    <property type="entry name" value="Ribonuclease H-like superfamily/Ribonuclease H"/>
    <property type="match status" value="1"/>
</dbReference>
<gene>
    <name evidence="3" type="ORF">RCL2_001558200</name>
    <name evidence="2" type="ORF">RclHR1_03920002</name>
</gene>
<dbReference type="Proteomes" id="UP000615446">
    <property type="component" value="Unassembled WGS sequence"/>
</dbReference>
<comment type="caution">
    <text evidence="2">The sequence shown here is derived from an EMBL/GenBank/DDBJ whole genome shotgun (WGS) entry which is preliminary data.</text>
</comment>
<dbReference type="Proteomes" id="UP000247702">
    <property type="component" value="Unassembled WGS sequence"/>
</dbReference>
<dbReference type="InterPro" id="IPR052338">
    <property type="entry name" value="Transposase_5"/>
</dbReference>
<dbReference type="PANTHER" id="PTHR23022">
    <property type="entry name" value="TRANSPOSABLE ELEMENT-RELATED"/>
    <property type="match status" value="1"/>
</dbReference>
<reference evidence="2 4" key="1">
    <citation type="submission" date="2017-11" db="EMBL/GenBank/DDBJ databases">
        <title>The genome of Rhizophagus clarus HR1 reveals common genetic basis of auxotrophy among arbuscular mycorrhizal fungi.</title>
        <authorList>
            <person name="Kobayashi Y."/>
        </authorList>
    </citation>
    <scope>NUCLEOTIDE SEQUENCE [LARGE SCALE GENOMIC DNA]</scope>
    <source>
        <strain evidence="2 4">HR1</strain>
    </source>
</reference>
<feature type="domain" description="Tc1-like transposase DDE" evidence="1">
    <location>
        <begin position="105"/>
        <end position="248"/>
    </location>
</feature>
<dbReference type="PANTHER" id="PTHR23022:SF135">
    <property type="entry name" value="SI:DKEY-77F5.3"/>
    <property type="match status" value="1"/>
</dbReference>
<evidence type="ECO:0000313" key="4">
    <source>
        <dbReference type="Proteomes" id="UP000247702"/>
    </source>
</evidence>
<evidence type="ECO:0000313" key="2">
    <source>
        <dbReference type="EMBL" id="GBC00633.1"/>
    </source>
</evidence>
<evidence type="ECO:0000259" key="1">
    <source>
        <dbReference type="Pfam" id="PF13358"/>
    </source>
</evidence>
<dbReference type="InterPro" id="IPR036397">
    <property type="entry name" value="RNaseH_sf"/>
</dbReference>
<dbReference type="STRING" id="94130.A0A2Z6RHP3"/>
<evidence type="ECO:0000313" key="3">
    <source>
        <dbReference type="EMBL" id="GES88644.1"/>
    </source>
</evidence>
<proteinExistence type="predicted"/>
<dbReference type="EMBL" id="BEXD01003246">
    <property type="protein sequence ID" value="GBC00633.1"/>
    <property type="molecule type" value="Genomic_DNA"/>
</dbReference>
<reference evidence="3" key="2">
    <citation type="submission" date="2019-10" db="EMBL/GenBank/DDBJ databases">
        <title>Conservation and host-specific expression of non-tandemly repeated heterogenous ribosome RNA gene in arbuscular mycorrhizal fungi.</title>
        <authorList>
            <person name="Maeda T."/>
            <person name="Kobayashi Y."/>
            <person name="Nakagawa T."/>
            <person name="Ezawa T."/>
            <person name="Yamaguchi K."/>
            <person name="Bino T."/>
            <person name="Nishimoto Y."/>
            <person name="Shigenobu S."/>
            <person name="Kawaguchi M."/>
        </authorList>
    </citation>
    <scope>NUCLEOTIDE SEQUENCE</scope>
    <source>
        <strain evidence="3">HR1</strain>
    </source>
</reference>
<name>A0A2Z6RHP3_9GLOM</name>
<accession>A0A2Z6RHP3</accession>
<sequence>MVHLQFKAQRQTIMYHWLNRIRSAMEIHQKMSIPIRTIRYNLKKLEETSTVNYRRGNGHKTKVIQNIVKVIGQQVHRNNTISTRQLATNIETWVQAHMNDNWDRTIFTGETTFDLFQNKVKRWHKNGKRPIQKLPKSRQKVMAWGGISKKGKTPLFCFTNIMDGQFYINILQTQLLPATQSMYRKNWRLQQDNDLKHTSHVAKDFIARNSINTIDWPSNSPDLNPIENVWTIMKNNVEKQMSKNISELTKFLTEEWDAIPQTTIII</sequence>